<dbReference type="AlphaFoldDB" id="U6LLT7"/>
<feature type="chain" id="PRO_5004673883" evidence="2">
    <location>
        <begin position="24"/>
        <end position="210"/>
    </location>
</feature>
<dbReference type="VEuPathDB" id="ToxoDB:EBH_0039370"/>
<feature type="signal peptide" evidence="2">
    <location>
        <begin position="1"/>
        <end position="23"/>
    </location>
</feature>
<sequence>MKVLSVACPFLLGLLCLSSGAAAAASRDPKSLGAAAGGTAASLLQQQGAAAADAAAAAAQQRQALREKDDLPGPPQKKLRKTGSGQPGAAAAAAADEGPSAETREQYEKVLQELEDDPRYKEARERNDADAEARRRKINAWIKEREGKEPSSAAAEEREAERKKREKYGEVVDELGSNSKFLRAKERLGGGAGAGAPSSTKATKPHSFKR</sequence>
<evidence type="ECO:0000313" key="4">
    <source>
        <dbReference type="Proteomes" id="UP000030750"/>
    </source>
</evidence>
<accession>U6LLT7</accession>
<name>U6LLT7_9EIME</name>
<feature type="region of interest" description="Disordered" evidence="1">
    <location>
        <begin position="182"/>
        <end position="210"/>
    </location>
</feature>
<protein>
    <submittedName>
        <fullName evidence="3">Uncharacterized protein</fullName>
    </submittedName>
</protein>
<dbReference type="EMBL" id="HG712609">
    <property type="protein sequence ID" value="CDJ51121.1"/>
    <property type="molecule type" value="Genomic_DNA"/>
</dbReference>
<feature type="region of interest" description="Disordered" evidence="1">
    <location>
        <begin position="45"/>
        <end position="167"/>
    </location>
</feature>
<feature type="compositionally biased region" description="Basic and acidic residues" evidence="1">
    <location>
        <begin position="142"/>
        <end position="167"/>
    </location>
</feature>
<organism evidence="3 4">
    <name type="scientific">Eimeria brunetti</name>
    <dbReference type="NCBI Taxonomy" id="51314"/>
    <lineage>
        <taxon>Eukaryota</taxon>
        <taxon>Sar</taxon>
        <taxon>Alveolata</taxon>
        <taxon>Apicomplexa</taxon>
        <taxon>Conoidasida</taxon>
        <taxon>Coccidia</taxon>
        <taxon>Eucoccidiorida</taxon>
        <taxon>Eimeriorina</taxon>
        <taxon>Eimeriidae</taxon>
        <taxon>Eimeria</taxon>
    </lineage>
</organism>
<evidence type="ECO:0000256" key="1">
    <source>
        <dbReference type="SAM" id="MobiDB-lite"/>
    </source>
</evidence>
<keyword evidence="2" id="KW-0732">Signal</keyword>
<gene>
    <name evidence="3" type="ORF">EBH_0039370</name>
</gene>
<evidence type="ECO:0000256" key="2">
    <source>
        <dbReference type="SAM" id="SignalP"/>
    </source>
</evidence>
<feature type="compositionally biased region" description="Low complexity" evidence="1">
    <location>
        <begin position="45"/>
        <end position="63"/>
    </location>
</feature>
<evidence type="ECO:0000313" key="3">
    <source>
        <dbReference type="EMBL" id="CDJ51121.1"/>
    </source>
</evidence>
<reference evidence="3" key="2">
    <citation type="submission" date="2013-10" db="EMBL/GenBank/DDBJ databases">
        <authorList>
            <person name="Aslett M."/>
        </authorList>
    </citation>
    <scope>NUCLEOTIDE SEQUENCE [LARGE SCALE GENOMIC DNA]</scope>
    <source>
        <strain evidence="3">Houghton</strain>
    </source>
</reference>
<keyword evidence="4" id="KW-1185">Reference proteome</keyword>
<reference evidence="3" key="1">
    <citation type="submission" date="2013-10" db="EMBL/GenBank/DDBJ databases">
        <title>Genomic analysis of the causative agents of coccidiosis in chickens.</title>
        <authorList>
            <person name="Reid A.J."/>
            <person name="Blake D."/>
            <person name="Billington K."/>
            <person name="Browne H."/>
            <person name="Dunn M."/>
            <person name="Hung S."/>
            <person name="Kawahara F."/>
            <person name="Miranda-Saavedra D."/>
            <person name="Mourier T."/>
            <person name="Nagra H."/>
            <person name="Otto T.D."/>
            <person name="Rawlings N."/>
            <person name="Sanchez A."/>
            <person name="Sanders M."/>
            <person name="Subramaniam C."/>
            <person name="Tay Y."/>
            <person name="Dear P."/>
            <person name="Doerig C."/>
            <person name="Gruber A."/>
            <person name="Parkinson J."/>
            <person name="Shirley M."/>
            <person name="Wan K.L."/>
            <person name="Berriman M."/>
            <person name="Tomley F."/>
            <person name="Pain A."/>
        </authorList>
    </citation>
    <scope>NUCLEOTIDE SEQUENCE [LARGE SCALE GENOMIC DNA]</scope>
    <source>
        <strain evidence="3">Houghton</strain>
    </source>
</reference>
<proteinExistence type="predicted"/>
<dbReference type="Proteomes" id="UP000030750">
    <property type="component" value="Unassembled WGS sequence"/>
</dbReference>
<feature type="compositionally biased region" description="Basic and acidic residues" evidence="1">
    <location>
        <begin position="102"/>
        <end position="133"/>
    </location>
</feature>